<dbReference type="EMBL" id="CP001737">
    <property type="protein sequence ID" value="ACV80234.1"/>
    <property type="molecule type" value="Genomic_DNA"/>
</dbReference>
<keyword evidence="4" id="KW-1185">Reference proteome</keyword>
<protein>
    <recommendedName>
        <fullName evidence="2">SAV-6107-like HEPN domain-containing protein</fullName>
    </recommendedName>
</protein>
<dbReference type="STRING" id="479431.Namu_3942"/>
<dbReference type="Pfam" id="PF18726">
    <property type="entry name" value="HEPN_SAV_6107"/>
    <property type="match status" value="1"/>
</dbReference>
<dbReference type="InterPro" id="IPR040891">
    <property type="entry name" value="HEPN_SAV_6107"/>
</dbReference>
<evidence type="ECO:0000256" key="1">
    <source>
        <dbReference type="SAM" id="MobiDB-lite"/>
    </source>
</evidence>
<dbReference type="HOGENOM" id="CLU_096112_2_0_11"/>
<dbReference type="InParanoid" id="C8XH03"/>
<feature type="region of interest" description="Disordered" evidence="1">
    <location>
        <begin position="1"/>
        <end position="24"/>
    </location>
</feature>
<name>C8XH03_NAKMY</name>
<reference evidence="3 4" key="2">
    <citation type="journal article" date="2010" name="Stand. Genomic Sci.">
        <title>Complete genome sequence of Nakamurella multipartita type strain (Y-104).</title>
        <authorList>
            <person name="Tice H."/>
            <person name="Mayilraj S."/>
            <person name="Sims D."/>
            <person name="Lapidus A."/>
            <person name="Nolan M."/>
            <person name="Lucas S."/>
            <person name="Glavina Del Rio T."/>
            <person name="Copeland A."/>
            <person name="Cheng J.F."/>
            <person name="Meincke L."/>
            <person name="Bruce D."/>
            <person name="Goodwin L."/>
            <person name="Pitluck S."/>
            <person name="Ivanova N."/>
            <person name="Mavromatis K."/>
            <person name="Ovchinnikova G."/>
            <person name="Pati A."/>
            <person name="Chen A."/>
            <person name="Palaniappan K."/>
            <person name="Land M."/>
            <person name="Hauser L."/>
            <person name="Chang Y.J."/>
            <person name="Jeffries C.D."/>
            <person name="Detter J.C."/>
            <person name="Brettin T."/>
            <person name="Rohde M."/>
            <person name="Goker M."/>
            <person name="Bristow J."/>
            <person name="Eisen J.A."/>
            <person name="Markowitz V."/>
            <person name="Hugenholtz P."/>
            <person name="Kyrpides N.C."/>
            <person name="Klenk H.P."/>
            <person name="Chen F."/>
        </authorList>
    </citation>
    <scope>NUCLEOTIDE SEQUENCE [LARGE SCALE GENOMIC DNA]</scope>
    <source>
        <strain evidence="4">ATCC 700099 / DSM 44233 / CIP 104796 / JCM 9543 / NBRC 105858 / Y-104</strain>
    </source>
</reference>
<evidence type="ECO:0000259" key="2">
    <source>
        <dbReference type="Pfam" id="PF18726"/>
    </source>
</evidence>
<evidence type="ECO:0000313" key="4">
    <source>
        <dbReference type="Proteomes" id="UP000002218"/>
    </source>
</evidence>
<organism evidence="3 4">
    <name type="scientific">Nakamurella multipartita (strain ATCC 700099 / DSM 44233 / CIP 104796 / JCM 9543 / NBRC 105858 / Y-104)</name>
    <name type="common">Microsphaera multipartita</name>
    <dbReference type="NCBI Taxonomy" id="479431"/>
    <lineage>
        <taxon>Bacteria</taxon>
        <taxon>Bacillati</taxon>
        <taxon>Actinomycetota</taxon>
        <taxon>Actinomycetes</taxon>
        <taxon>Nakamurellales</taxon>
        <taxon>Nakamurellaceae</taxon>
        <taxon>Nakamurella</taxon>
    </lineage>
</organism>
<dbReference type="Proteomes" id="UP000002218">
    <property type="component" value="Chromosome"/>
</dbReference>
<accession>C8XH03</accession>
<evidence type="ECO:0000313" key="3">
    <source>
        <dbReference type="EMBL" id="ACV80234.1"/>
    </source>
</evidence>
<sequence length="147" mass="15306">MPMDEPAGNRVRTRAPRPAMASAPVSPAARDLLADASLGLGRACAAVDPADRYAIAHLAALRAAAAVLAARARPTRGRRGSVWTLMTQVAPEFTEWAAFFAAGSAKRQAVQAGLPAGVSPREADDLVRQVVVFISLVGESIEQPAGH</sequence>
<feature type="domain" description="SAV-6107-like HEPN" evidence="2">
    <location>
        <begin position="43"/>
        <end position="137"/>
    </location>
</feature>
<reference evidence="4" key="1">
    <citation type="submission" date="2009-09" db="EMBL/GenBank/DDBJ databases">
        <title>The complete genome of Nakamurella multipartita DSM 44233.</title>
        <authorList>
            <consortium name="US DOE Joint Genome Institute (JGI-PGF)"/>
            <person name="Lucas S."/>
            <person name="Copeland A."/>
            <person name="Lapidus A."/>
            <person name="Glavina del Rio T."/>
            <person name="Dalin E."/>
            <person name="Tice H."/>
            <person name="Bruce D."/>
            <person name="Goodwin L."/>
            <person name="Pitluck S."/>
            <person name="Kyrpides N."/>
            <person name="Mavromatis K."/>
            <person name="Ivanova N."/>
            <person name="Ovchinnikova G."/>
            <person name="Sims D."/>
            <person name="Meincke L."/>
            <person name="Brettin T."/>
            <person name="Detter J.C."/>
            <person name="Han C."/>
            <person name="Larimer F."/>
            <person name="Land M."/>
            <person name="Hauser L."/>
            <person name="Markowitz V."/>
            <person name="Cheng J.-F."/>
            <person name="Hugenholtz P."/>
            <person name="Woyke T."/>
            <person name="Wu D."/>
            <person name="Klenk H.-P."/>
            <person name="Eisen J.A."/>
        </authorList>
    </citation>
    <scope>NUCLEOTIDE SEQUENCE [LARGE SCALE GENOMIC DNA]</scope>
    <source>
        <strain evidence="4">ATCC 700099 / DSM 44233 / CIP 104796 / JCM 9543 / NBRC 105858 / Y-104</strain>
    </source>
</reference>
<dbReference type="eggNOG" id="ENOG5032S47">
    <property type="taxonomic scope" value="Bacteria"/>
</dbReference>
<dbReference type="AlphaFoldDB" id="C8XH03"/>
<proteinExistence type="predicted"/>
<dbReference type="KEGG" id="nml:Namu_3942"/>
<gene>
    <name evidence="3" type="ordered locus">Namu_3942</name>
</gene>